<dbReference type="Gene3D" id="2.60.120.430">
    <property type="entry name" value="Galactose-binding lectin"/>
    <property type="match status" value="1"/>
</dbReference>
<dbReference type="SUPFAM" id="SSF51445">
    <property type="entry name" value="(Trans)glycosidases"/>
    <property type="match status" value="1"/>
</dbReference>
<dbReference type="Pfam" id="PF00933">
    <property type="entry name" value="Glyco_hydro_3"/>
    <property type="match status" value="1"/>
</dbReference>
<feature type="domain" description="Glycoside hydrolase family 3 C-terminal" evidence="3">
    <location>
        <begin position="463"/>
        <end position="677"/>
    </location>
</feature>
<dbReference type="InterPro" id="IPR036881">
    <property type="entry name" value="Glyco_hydro_3_C_sf"/>
</dbReference>
<protein>
    <submittedName>
        <fullName evidence="5">Exo-1,4-beta-glucosidase</fullName>
    </submittedName>
</protein>
<dbReference type="Proteomes" id="UP000295645">
    <property type="component" value="Unassembled WGS sequence"/>
</dbReference>
<feature type="domain" description="Glycoside hydrolase family 3 N-terminal" evidence="2">
    <location>
        <begin position="98"/>
        <end position="421"/>
    </location>
</feature>
<feature type="domain" description="ExoP galactose-binding-like" evidence="4">
    <location>
        <begin position="729"/>
        <end position="868"/>
    </location>
</feature>
<dbReference type="SUPFAM" id="SSF52279">
    <property type="entry name" value="Beta-D-glucan exohydrolase, C-terminal domain"/>
    <property type="match status" value="1"/>
</dbReference>
<dbReference type="RefSeq" id="WP_343136911.1">
    <property type="nucleotide sequence ID" value="NZ_SMCS01000001.1"/>
</dbReference>
<dbReference type="GO" id="GO:0009251">
    <property type="term" value="P:glucan catabolic process"/>
    <property type="evidence" value="ECO:0007669"/>
    <property type="project" value="TreeGrafter"/>
</dbReference>
<evidence type="ECO:0000259" key="2">
    <source>
        <dbReference type="Pfam" id="PF00933"/>
    </source>
</evidence>
<keyword evidence="6" id="KW-1185">Reference proteome</keyword>
<dbReference type="PRINTS" id="PR00133">
    <property type="entry name" value="GLHYDRLASE3"/>
</dbReference>
<dbReference type="InterPro" id="IPR036962">
    <property type="entry name" value="Glyco_hydro_3_N_sf"/>
</dbReference>
<dbReference type="Gene3D" id="3.20.20.300">
    <property type="entry name" value="Glycoside hydrolase, family 3, N-terminal domain"/>
    <property type="match status" value="1"/>
</dbReference>
<gene>
    <name evidence="5" type="ORF">EC912_101765</name>
</gene>
<evidence type="ECO:0000256" key="1">
    <source>
        <dbReference type="ARBA" id="ARBA00022801"/>
    </source>
</evidence>
<dbReference type="PANTHER" id="PTHR30620:SF77">
    <property type="entry name" value="LYSOSOMAL BETA GLUCOSIDASE-LIKE"/>
    <property type="match status" value="1"/>
</dbReference>
<dbReference type="InterPro" id="IPR051915">
    <property type="entry name" value="Cellulose_Degrad_GH3"/>
</dbReference>
<proteinExistence type="predicted"/>
<dbReference type="InterPro" id="IPR002772">
    <property type="entry name" value="Glyco_hydro_3_C"/>
</dbReference>
<dbReference type="GO" id="GO:0008422">
    <property type="term" value="F:beta-glucosidase activity"/>
    <property type="evidence" value="ECO:0007669"/>
    <property type="project" value="TreeGrafter"/>
</dbReference>
<dbReference type="InterPro" id="IPR017853">
    <property type="entry name" value="GH"/>
</dbReference>
<evidence type="ECO:0000259" key="3">
    <source>
        <dbReference type="Pfam" id="PF01915"/>
    </source>
</evidence>
<reference evidence="5 6" key="1">
    <citation type="submission" date="2019-03" db="EMBL/GenBank/DDBJ databases">
        <title>Above-ground endophytic microbial communities from plants in different locations in the United States.</title>
        <authorList>
            <person name="Frank C."/>
        </authorList>
    </citation>
    <scope>NUCLEOTIDE SEQUENCE [LARGE SCALE GENOMIC DNA]</scope>
    <source>
        <strain evidence="5 6">LP_13_YM</strain>
    </source>
</reference>
<dbReference type="AlphaFoldDB" id="A0A4R3Z0L3"/>
<dbReference type="InterPro" id="IPR001764">
    <property type="entry name" value="Glyco_hydro_3_N"/>
</dbReference>
<dbReference type="Pfam" id="PF01915">
    <property type="entry name" value="Glyco_hydro_3_C"/>
    <property type="match status" value="1"/>
</dbReference>
<dbReference type="InterPro" id="IPR041443">
    <property type="entry name" value="Exop_C"/>
</dbReference>
<evidence type="ECO:0000313" key="5">
    <source>
        <dbReference type="EMBL" id="TCV97748.1"/>
    </source>
</evidence>
<name>A0A4R3Z0L3_9GAMM</name>
<accession>A0A4R3Z0L3</accession>
<keyword evidence="1" id="KW-0378">Hydrolase</keyword>
<sequence length="885" mass="93628">MLQSKLTALSFLPPSGPEAYRRCVSLELCVPLLQPLSLFSRSMSVALSCAGALLVSAPAMAGDATIVHPERWPRGDSPLPPDPAIESRVRALLMKMSVADKVGQMIQADIKYVTPDDVRKYRLGSVLAGGNSKPTGQPYPDASQWQTLSDAFYLASMDTSRGGLAIPVLFGIDAVHGHNNLVGSTLFPQNSALGATRDPQLIHEIGEVTAQELRASGISWTFAPTLTVPQDVRWGRSYEGYSQNPALVAQYAAAVIGGLEGKPGTPQFLDAGHVIATAKHFLGDGGTHDGRDQGDAKISEAMLRDIHAAGYPPAIKAGVQVVMISFSSWNGVKMAGNKSLITDVLKQRMGFDGIVLGDWNAHGQVPGCTNEDCAAAYNAGLDMLEAPDSWQGLYKNTLAEVKAGVIPMSRVDDAVTRILRVKMRLGMFEAGLPSANSLAVRSAEVIGSPSHRAVARRAVRESLVLLKNNQGVLPIDPRKRILVAGNGADNISKQNGGWTLTWQGTGLTNANFPGATSIWDGLRAQVEAAGGSAELSVDGDYKQKPDVAIVVFGENPYAEFQGDLPNLAYRPGNDHDLDLLRRLRGQGVPVAAVFLTGRPLWMNREINAADAFVVAWLPGSEGEGIADVMLRTRDGRIAHDFHGKLAYAWPRSALQVPVAAAAQGEHPQFPYDFGLTYADSGNTGTLSEDPGLVLSSAQAGVYFTRGKPAQDFVVRLTGANGVAMNVAATPAATPDGSLHIGALDYKAQEDARSLTWSGAGAASVELVAHAPLDVERETNGDVLLVTTLRVDAVSPGDTSTIGVGCGAGCSGWVPVGRQLSALPKGQWLSVGIPLKCFRDAGANMSRIDRPFEWSSHSGGQIAITDVSLSTVADRTLACPTHGDKP</sequence>
<dbReference type="Pfam" id="PF18559">
    <property type="entry name" value="Exop_C"/>
    <property type="match status" value="1"/>
</dbReference>
<evidence type="ECO:0000313" key="6">
    <source>
        <dbReference type="Proteomes" id="UP000295645"/>
    </source>
</evidence>
<dbReference type="Gene3D" id="3.40.50.1700">
    <property type="entry name" value="Glycoside hydrolase family 3 C-terminal domain"/>
    <property type="match status" value="1"/>
</dbReference>
<dbReference type="EMBL" id="SMCS01000001">
    <property type="protein sequence ID" value="TCV97748.1"/>
    <property type="molecule type" value="Genomic_DNA"/>
</dbReference>
<evidence type="ECO:0000259" key="4">
    <source>
        <dbReference type="Pfam" id="PF18559"/>
    </source>
</evidence>
<comment type="caution">
    <text evidence="5">The sequence shown here is derived from an EMBL/GenBank/DDBJ whole genome shotgun (WGS) entry which is preliminary data.</text>
</comment>
<organism evidence="5 6">
    <name type="scientific">Luteibacter rhizovicinus</name>
    <dbReference type="NCBI Taxonomy" id="242606"/>
    <lineage>
        <taxon>Bacteria</taxon>
        <taxon>Pseudomonadati</taxon>
        <taxon>Pseudomonadota</taxon>
        <taxon>Gammaproteobacteria</taxon>
        <taxon>Lysobacterales</taxon>
        <taxon>Rhodanobacteraceae</taxon>
        <taxon>Luteibacter</taxon>
    </lineage>
</organism>
<dbReference type="PANTHER" id="PTHR30620">
    <property type="entry name" value="PERIPLASMIC BETA-GLUCOSIDASE-RELATED"/>
    <property type="match status" value="1"/>
</dbReference>